<gene>
    <name evidence="2" type="ORF">A9Q84_05210</name>
</gene>
<dbReference type="Pfam" id="PF04321">
    <property type="entry name" value="RmlD_sub_bind"/>
    <property type="match status" value="1"/>
</dbReference>
<evidence type="ECO:0000313" key="3">
    <source>
        <dbReference type="Proteomes" id="UP000196531"/>
    </source>
</evidence>
<accession>A0A1Y5FGK6</accession>
<comment type="caution">
    <text evidence="2">The sequence shown here is derived from an EMBL/GenBank/DDBJ whole genome shotgun (WGS) entry which is preliminary data.</text>
</comment>
<dbReference type="EMBL" id="MAAO01000004">
    <property type="protein sequence ID" value="OUR98813.1"/>
    <property type="molecule type" value="Genomic_DNA"/>
</dbReference>
<dbReference type="PANTHER" id="PTHR43242">
    <property type="entry name" value="NAD(P)-BINDING ROSSMANN-FOLD SUPERFAMILY PROTEIN"/>
    <property type="match status" value="1"/>
</dbReference>
<proteinExistence type="predicted"/>
<dbReference type="SUPFAM" id="SSF51735">
    <property type="entry name" value="NAD(P)-binding Rossmann-fold domains"/>
    <property type="match status" value="1"/>
</dbReference>
<dbReference type="InterPro" id="IPR029903">
    <property type="entry name" value="RmlD-like-bd"/>
</dbReference>
<protein>
    <recommendedName>
        <fullName evidence="1">RmlD-like substrate binding domain-containing protein</fullName>
    </recommendedName>
</protein>
<dbReference type="PANTHER" id="PTHR43242:SF1">
    <property type="entry name" value="NAD(P)-BINDING ROSSMANN-FOLD SUPERFAMILY PROTEIN"/>
    <property type="match status" value="1"/>
</dbReference>
<dbReference type="InterPro" id="IPR036291">
    <property type="entry name" value="NAD(P)-bd_dom_sf"/>
</dbReference>
<evidence type="ECO:0000259" key="1">
    <source>
        <dbReference type="Pfam" id="PF04321"/>
    </source>
</evidence>
<name>A0A1Y5FGK6_9BACT</name>
<sequence length="296" mass="33460">MKRILILGSNSYVAFFLGLELGLKNSVFGVSRSAQEEVIGVKNIVGNSIDMSFISSLLDKEKIDIVINCICMGIVDECERDQDQARILNYTHVKKLVELTNFKKIKLVHLSSNAVYDGDDPLYSENSVMEPKNCYGKVKAEADKFILEKSNDFLLIRPMTIYGPKKEFHRNNPATLIIHFLSQNKDMKLVNDVYGNLLYIEDLIRVSTQLIADNYTGVFNISGDEVVNRFELGQIIKKSLENCESNLEECSSDAFPSLAARAPNTSFLNKKIKDTIGYKFTRLEDGIKETISRMTK</sequence>
<reference evidence="3" key="1">
    <citation type="journal article" date="2017" name="Proc. Natl. Acad. Sci. U.S.A.">
        <title>Simulation of Deepwater Horizon oil plume reveals substrate specialization within a complex community of hydrocarbon-degraders.</title>
        <authorList>
            <person name="Hu P."/>
            <person name="Dubinsky E.A."/>
            <person name="Probst A.J."/>
            <person name="Wang J."/>
            <person name="Sieber C.M.K."/>
            <person name="Tom L.M."/>
            <person name="Gardinali P."/>
            <person name="Banfield J.F."/>
            <person name="Atlas R.M."/>
            <person name="Andersen G.L."/>
        </authorList>
    </citation>
    <scope>NUCLEOTIDE SEQUENCE [LARGE SCALE GENOMIC DNA]</scope>
</reference>
<organism evidence="2 3">
    <name type="scientific">Halobacteriovorax marinus</name>
    <dbReference type="NCBI Taxonomy" id="97084"/>
    <lineage>
        <taxon>Bacteria</taxon>
        <taxon>Pseudomonadati</taxon>
        <taxon>Bdellovibrionota</taxon>
        <taxon>Bacteriovoracia</taxon>
        <taxon>Bacteriovoracales</taxon>
        <taxon>Halobacteriovoraceae</taxon>
        <taxon>Halobacteriovorax</taxon>
    </lineage>
</organism>
<dbReference type="Gene3D" id="3.40.50.720">
    <property type="entry name" value="NAD(P)-binding Rossmann-like Domain"/>
    <property type="match status" value="1"/>
</dbReference>
<dbReference type="AlphaFoldDB" id="A0A1Y5FGK6"/>
<evidence type="ECO:0000313" key="2">
    <source>
        <dbReference type="EMBL" id="OUR98813.1"/>
    </source>
</evidence>
<dbReference type="Proteomes" id="UP000196531">
    <property type="component" value="Unassembled WGS sequence"/>
</dbReference>
<feature type="domain" description="RmlD-like substrate binding" evidence="1">
    <location>
        <begin position="3"/>
        <end position="294"/>
    </location>
</feature>